<evidence type="ECO:0000256" key="2">
    <source>
        <dbReference type="ARBA" id="ARBA00004496"/>
    </source>
</evidence>
<comment type="subcellular location">
    <subcellularLocation>
        <location evidence="2">Cytoplasm</location>
    </subcellularLocation>
</comment>
<name>A0A1N7JC82_9GAMM</name>
<reference evidence="13" key="1">
    <citation type="submission" date="2017-01" db="EMBL/GenBank/DDBJ databases">
        <authorList>
            <person name="Varghese N."/>
            <person name="Submissions S."/>
        </authorList>
    </citation>
    <scope>NUCLEOTIDE SEQUENCE [LARGE SCALE GENOMIC DNA]</scope>
    <source>
        <strain evidence="13">DSM 22306</strain>
    </source>
</reference>
<dbReference type="RefSeq" id="WP_076495907.1">
    <property type="nucleotide sequence ID" value="NZ_FTOE01000001.1"/>
</dbReference>
<keyword evidence="8" id="KW-0653">Protein transport</keyword>
<feature type="domain" description="Flagellar assembly protein FliH/Type III secretion system HrpE" evidence="11">
    <location>
        <begin position="109"/>
        <end position="230"/>
    </location>
</feature>
<evidence type="ECO:0000313" key="12">
    <source>
        <dbReference type="EMBL" id="SIS46938.1"/>
    </source>
</evidence>
<evidence type="ECO:0000256" key="8">
    <source>
        <dbReference type="ARBA" id="ARBA00022927"/>
    </source>
</evidence>
<dbReference type="STRING" id="619304.SAMN05421760_101936"/>
<evidence type="ECO:0000256" key="6">
    <source>
        <dbReference type="ARBA" id="ARBA00022490"/>
    </source>
</evidence>
<evidence type="ECO:0000259" key="11">
    <source>
        <dbReference type="Pfam" id="PF02108"/>
    </source>
</evidence>
<feature type="region of interest" description="Disordered" evidence="10">
    <location>
        <begin position="74"/>
        <end position="94"/>
    </location>
</feature>
<dbReference type="GO" id="GO:0003774">
    <property type="term" value="F:cytoskeletal motor activity"/>
    <property type="evidence" value="ECO:0007669"/>
    <property type="project" value="InterPro"/>
</dbReference>
<dbReference type="PRINTS" id="PR01003">
    <property type="entry name" value="FLGFLIH"/>
</dbReference>
<evidence type="ECO:0000256" key="5">
    <source>
        <dbReference type="ARBA" id="ARBA00022448"/>
    </source>
</evidence>
<comment type="function">
    <text evidence="1">Needed for flagellar regrowth and assembly.</text>
</comment>
<keyword evidence="9" id="KW-1006">Bacterial flagellum protein export</keyword>
<evidence type="ECO:0000256" key="7">
    <source>
        <dbReference type="ARBA" id="ARBA00022795"/>
    </source>
</evidence>
<dbReference type="GO" id="GO:0005829">
    <property type="term" value="C:cytosol"/>
    <property type="evidence" value="ECO:0007669"/>
    <property type="project" value="TreeGrafter"/>
</dbReference>
<dbReference type="InterPro" id="IPR018035">
    <property type="entry name" value="Flagellar_FliH/T3SS_HrpE"/>
</dbReference>
<evidence type="ECO:0000313" key="13">
    <source>
        <dbReference type="Proteomes" id="UP000185999"/>
    </source>
</evidence>
<keyword evidence="12" id="KW-0969">Cilium</keyword>
<dbReference type="PANTHER" id="PTHR34982">
    <property type="entry name" value="YOP PROTEINS TRANSLOCATION PROTEIN L"/>
    <property type="match status" value="1"/>
</dbReference>
<evidence type="ECO:0000256" key="9">
    <source>
        <dbReference type="ARBA" id="ARBA00023225"/>
    </source>
</evidence>
<gene>
    <name evidence="12" type="ORF">SAMN05421760_101936</name>
</gene>
<evidence type="ECO:0000256" key="4">
    <source>
        <dbReference type="ARBA" id="ARBA00016507"/>
    </source>
</evidence>
<sequence length="260" mass="28528">MKSIEKLPMRFDSSELLKPVGGWLLPEVNGRHTIGIQTKVPEPVHITVVDEEMAAEKITLSELEAIRDSAYQEGFESGKEEGRESGHAAGDLRGYTEGIERGKADIDRQVLKFEEILLKLDEPLSSQHDQLAELVTELSIHIAQAVIRHQGAECKDIVQASVADAIAVLPKQSGKLVITVNPDDVSALASLAERHQERWKLIGDAKMAPGGCIISTDTSVVDYCMESRFSAVIKEVKDRLEGQKYSAKASLNRENGDESV</sequence>
<evidence type="ECO:0000256" key="10">
    <source>
        <dbReference type="SAM" id="MobiDB-lite"/>
    </source>
</evidence>
<comment type="similarity">
    <text evidence="3">Belongs to the FliH family.</text>
</comment>
<keyword evidence="7" id="KW-1005">Bacterial flagellum biogenesis</keyword>
<dbReference type="AlphaFoldDB" id="A0A1N7JC82"/>
<proteinExistence type="inferred from homology"/>
<protein>
    <recommendedName>
        <fullName evidence="4">Flagellar assembly protein FliH</fullName>
    </recommendedName>
</protein>
<keyword evidence="5" id="KW-0813">Transport</keyword>
<dbReference type="GO" id="GO:0015031">
    <property type="term" value="P:protein transport"/>
    <property type="evidence" value="ECO:0007669"/>
    <property type="project" value="UniProtKB-KW"/>
</dbReference>
<dbReference type="InterPro" id="IPR051472">
    <property type="entry name" value="T3SS_Stator/FliH"/>
</dbReference>
<organism evidence="12 13">
    <name type="scientific">Neptunomonas antarctica</name>
    <dbReference type="NCBI Taxonomy" id="619304"/>
    <lineage>
        <taxon>Bacteria</taxon>
        <taxon>Pseudomonadati</taxon>
        <taxon>Pseudomonadota</taxon>
        <taxon>Gammaproteobacteria</taxon>
        <taxon>Oceanospirillales</taxon>
        <taxon>Oceanospirillaceae</taxon>
        <taxon>Neptunomonas</taxon>
    </lineage>
</organism>
<dbReference type="SUPFAM" id="SSF160527">
    <property type="entry name" value="V-type ATPase subunit E-like"/>
    <property type="match status" value="1"/>
</dbReference>
<keyword evidence="12" id="KW-0282">Flagellum</keyword>
<dbReference type="Proteomes" id="UP000185999">
    <property type="component" value="Unassembled WGS sequence"/>
</dbReference>
<keyword evidence="6" id="KW-0963">Cytoplasm</keyword>
<dbReference type="GO" id="GO:0071973">
    <property type="term" value="P:bacterial-type flagellum-dependent cell motility"/>
    <property type="evidence" value="ECO:0007669"/>
    <property type="project" value="InterPro"/>
</dbReference>
<accession>A0A1N7JC82</accession>
<keyword evidence="12" id="KW-0966">Cell projection</keyword>
<dbReference type="EMBL" id="FTOE01000001">
    <property type="protein sequence ID" value="SIS46938.1"/>
    <property type="molecule type" value="Genomic_DNA"/>
</dbReference>
<feature type="compositionally biased region" description="Basic and acidic residues" evidence="10">
    <location>
        <begin position="76"/>
        <end position="86"/>
    </location>
</feature>
<dbReference type="GO" id="GO:0009288">
    <property type="term" value="C:bacterial-type flagellum"/>
    <property type="evidence" value="ECO:0007669"/>
    <property type="project" value="InterPro"/>
</dbReference>
<keyword evidence="13" id="KW-1185">Reference proteome</keyword>
<dbReference type="GO" id="GO:0044781">
    <property type="term" value="P:bacterial-type flagellum organization"/>
    <property type="evidence" value="ECO:0007669"/>
    <property type="project" value="UniProtKB-KW"/>
</dbReference>
<dbReference type="Pfam" id="PF02108">
    <property type="entry name" value="FliH"/>
    <property type="match status" value="1"/>
</dbReference>
<evidence type="ECO:0000256" key="3">
    <source>
        <dbReference type="ARBA" id="ARBA00006602"/>
    </source>
</evidence>
<dbReference type="InterPro" id="IPR000563">
    <property type="entry name" value="Flag_FliH"/>
</dbReference>
<dbReference type="OrthoDB" id="8480773at2"/>
<evidence type="ECO:0000256" key="1">
    <source>
        <dbReference type="ARBA" id="ARBA00003041"/>
    </source>
</evidence>
<dbReference type="PANTHER" id="PTHR34982:SF1">
    <property type="entry name" value="FLAGELLAR ASSEMBLY PROTEIN FLIH"/>
    <property type="match status" value="1"/>
</dbReference>